<name>A0A3A4NRV3_ABYX5</name>
<reference evidence="1 2" key="1">
    <citation type="journal article" date="2017" name="ISME J.">
        <title>Energy and carbon metabolisms in a deep terrestrial subsurface fluid microbial community.</title>
        <authorList>
            <person name="Momper L."/>
            <person name="Jungbluth S.P."/>
            <person name="Lee M.D."/>
            <person name="Amend J.P."/>
        </authorList>
    </citation>
    <scope>NUCLEOTIDE SEQUENCE [LARGE SCALE GENOMIC DNA]</scope>
    <source>
        <strain evidence="1">SURF_5</strain>
    </source>
</reference>
<accession>A0A3A4NRV3</accession>
<sequence length="200" mass="23157">MKLYCEMQDAQKQICVDKIPLWLRRCLGLAKSGEGQMIRLVLTEPESRRMLNNKILAEVFTSLVTELADHRHIRLLFPRQNEEGAIKRALRKANIEYEKEGDWFLTDVGTRDATILKQILEAISFTEFYAQIDGHGPLPKKVSGLLDALENHYFVCLFSLYDESMEIFSKFLKEEEVLEAARQMGREKGFQVELGSREKN</sequence>
<gene>
    <name evidence="1" type="ORF">C4520_10320</name>
</gene>
<evidence type="ECO:0000313" key="1">
    <source>
        <dbReference type="EMBL" id="RJP21245.1"/>
    </source>
</evidence>
<proteinExistence type="predicted"/>
<organism evidence="1 2">
    <name type="scientific">Abyssobacteria bacterium (strain SURF_5)</name>
    <dbReference type="NCBI Taxonomy" id="2093360"/>
    <lineage>
        <taxon>Bacteria</taxon>
        <taxon>Pseudomonadati</taxon>
        <taxon>Candidatus Hydrogenedentota</taxon>
        <taxon>Candidatus Abyssobacteria</taxon>
    </lineage>
</organism>
<evidence type="ECO:0000313" key="2">
    <source>
        <dbReference type="Proteomes" id="UP000265882"/>
    </source>
</evidence>
<comment type="caution">
    <text evidence="1">The sequence shown here is derived from an EMBL/GenBank/DDBJ whole genome shotgun (WGS) entry which is preliminary data.</text>
</comment>
<dbReference type="AlphaFoldDB" id="A0A3A4NRV3"/>
<dbReference type="Proteomes" id="UP000265882">
    <property type="component" value="Unassembled WGS sequence"/>
</dbReference>
<protein>
    <submittedName>
        <fullName evidence="1">Uncharacterized protein</fullName>
    </submittedName>
</protein>
<dbReference type="EMBL" id="QZKU01000069">
    <property type="protein sequence ID" value="RJP21245.1"/>
    <property type="molecule type" value="Genomic_DNA"/>
</dbReference>